<gene>
    <name evidence="1" type="ORF">GETHPA_21140</name>
</gene>
<protein>
    <recommendedName>
        <fullName evidence="3">YfiR family protein</fullName>
    </recommendedName>
</protein>
<keyword evidence="2" id="KW-1185">Reference proteome</keyword>
<reference evidence="1 2" key="1">
    <citation type="journal article" date="2023" name="Antonie Van Leeuwenhoek">
        <title>Mesoterricola silvestris gen. nov., sp. nov., Mesoterricola sediminis sp. nov., Geothrix oryzae sp. nov., Geothrix edaphica sp. nov., Geothrix rubra sp. nov., and Geothrix limicola sp. nov., six novel members of Acidobacteriota isolated from soils.</title>
        <authorList>
            <person name="Itoh H."/>
            <person name="Sugisawa Y."/>
            <person name="Mise K."/>
            <person name="Xu Z."/>
            <person name="Kuniyasu M."/>
            <person name="Ushijima N."/>
            <person name="Kawano K."/>
            <person name="Kobayashi E."/>
            <person name="Shiratori Y."/>
            <person name="Masuda Y."/>
            <person name="Senoo K."/>
        </authorList>
    </citation>
    <scope>NUCLEOTIDE SEQUENCE [LARGE SCALE GENOMIC DNA]</scope>
    <source>
        <strain evidence="1 2">Red803</strain>
    </source>
</reference>
<evidence type="ECO:0000313" key="1">
    <source>
        <dbReference type="EMBL" id="GLH70581.1"/>
    </source>
</evidence>
<evidence type="ECO:0000313" key="2">
    <source>
        <dbReference type="Proteomes" id="UP001165089"/>
    </source>
</evidence>
<name>A0ABQ5Q837_9BACT</name>
<organism evidence="1 2">
    <name type="scientific">Geothrix rubra</name>
    <dbReference type="NCBI Taxonomy" id="2927977"/>
    <lineage>
        <taxon>Bacteria</taxon>
        <taxon>Pseudomonadati</taxon>
        <taxon>Acidobacteriota</taxon>
        <taxon>Holophagae</taxon>
        <taxon>Holophagales</taxon>
        <taxon>Holophagaceae</taxon>
        <taxon>Geothrix</taxon>
    </lineage>
</organism>
<dbReference type="EMBL" id="BSDD01000004">
    <property type="protein sequence ID" value="GLH70581.1"/>
    <property type="molecule type" value="Genomic_DNA"/>
</dbReference>
<sequence length="200" mass="21688">MSPWTPRDPASRARLGSRLRRAIGCAIALPGACWAGVAIPEAAAPEYALKAQFLVELLPYVQWRPEPAGSGKPLVIGVLGRSPFGTHLNDYARGRTVRQRPIQIRYGERIQDLAGCDVVFICRSESSGIAGIVAWTRGRRVLTVADDERGAREGVMLCFLMDGQFVRLFANPEAAAAEGLVFSSQLLRIARMPGTSRSAP</sequence>
<accession>A0ABQ5Q837</accession>
<dbReference type="Proteomes" id="UP001165089">
    <property type="component" value="Unassembled WGS sequence"/>
</dbReference>
<comment type="caution">
    <text evidence="1">The sequence shown here is derived from an EMBL/GenBank/DDBJ whole genome shotgun (WGS) entry which is preliminary data.</text>
</comment>
<proteinExistence type="predicted"/>
<dbReference type="InterPro" id="IPR025293">
    <property type="entry name" value="YfiR/HmsC-like"/>
</dbReference>
<evidence type="ECO:0008006" key="3">
    <source>
        <dbReference type="Google" id="ProtNLM"/>
    </source>
</evidence>
<dbReference type="Pfam" id="PF13689">
    <property type="entry name" value="DUF4154"/>
    <property type="match status" value="1"/>
</dbReference>